<dbReference type="STRING" id="43775.SAMN04489760_1068"/>
<feature type="domain" description="Glycosyltransferase 2-like" evidence="3">
    <location>
        <begin position="10"/>
        <end position="163"/>
    </location>
</feature>
<dbReference type="GO" id="GO:0016740">
    <property type="term" value="F:transferase activity"/>
    <property type="evidence" value="ECO:0007669"/>
    <property type="project" value="UniProtKB-KW"/>
</dbReference>
<dbReference type="Pfam" id="PF00535">
    <property type="entry name" value="Glycos_transf_2"/>
    <property type="match status" value="1"/>
</dbReference>
<feature type="transmembrane region" description="Helical" evidence="2">
    <location>
        <begin position="234"/>
        <end position="251"/>
    </location>
</feature>
<dbReference type="PANTHER" id="PTHR48090:SF7">
    <property type="entry name" value="RFBJ PROTEIN"/>
    <property type="match status" value="1"/>
</dbReference>
<accession>A0A1H7W8T5</accession>
<dbReference type="Gene3D" id="3.90.550.10">
    <property type="entry name" value="Spore Coat Polysaccharide Biosynthesis Protein SpsA, Chain A"/>
    <property type="match status" value="1"/>
</dbReference>
<keyword evidence="2" id="KW-1133">Transmembrane helix</keyword>
<dbReference type="CDD" id="cd04179">
    <property type="entry name" value="DPM_DPG-synthase_like"/>
    <property type="match status" value="1"/>
</dbReference>
<protein>
    <submittedName>
        <fullName evidence="4">Glycosyltransferase involved in cell wall bisynthesis</fullName>
    </submittedName>
</protein>
<keyword evidence="4" id="KW-0808">Transferase</keyword>
<evidence type="ECO:0000256" key="2">
    <source>
        <dbReference type="SAM" id="Phobius"/>
    </source>
</evidence>
<dbReference type="EMBL" id="FOBS01000006">
    <property type="protein sequence ID" value="SEM17913.1"/>
    <property type="molecule type" value="Genomic_DNA"/>
</dbReference>
<dbReference type="OrthoDB" id="9811884at2"/>
<feature type="transmembrane region" description="Helical" evidence="2">
    <location>
        <begin position="263"/>
        <end position="281"/>
    </location>
</feature>
<name>A0A1H7W8T5_9BACT</name>
<dbReference type="RefSeq" id="WP_093882715.1">
    <property type="nucleotide sequence ID" value="NZ_FOBS01000006.1"/>
</dbReference>
<dbReference type="InterPro" id="IPR001173">
    <property type="entry name" value="Glyco_trans_2-like"/>
</dbReference>
<reference evidence="4 5" key="1">
    <citation type="submission" date="2016-10" db="EMBL/GenBank/DDBJ databases">
        <authorList>
            <person name="de Groot N.N."/>
        </authorList>
    </citation>
    <scope>NUCLEOTIDE SEQUENCE [LARGE SCALE GENOMIC DNA]</scope>
    <source>
        <strain evidence="4 5">DSM 8423</strain>
    </source>
</reference>
<keyword evidence="2" id="KW-0472">Membrane</keyword>
<gene>
    <name evidence="4" type="ORF">SAMN04489760_1068</name>
</gene>
<dbReference type="SUPFAM" id="SSF53448">
    <property type="entry name" value="Nucleotide-diphospho-sugar transferases"/>
    <property type="match status" value="1"/>
</dbReference>
<dbReference type="AlphaFoldDB" id="A0A1H7W8T5"/>
<sequence length="312" mass="34554">MKPFTRPDISIVIPAHNEAASIGDIVKRAGSVMDACKLSHEILVIDDGSEDDTAKNAGYCGARVIRHPYAIGNGAAIKTGIRNTQGDILVMLDGDGQHAPEDIPHLLEKMAAYDMTVGARNRYSDTPLHRDFANAIYNRFASYVCKRKIDDLTSGFRAIKAVVAREFVSLLPNTFSYPTTLTLAVVRSGYSLAYVPIATARRIGKSKIRLFRDGARFFLILLKIATLFSPMRVFLPVSFFMLATGLGYGLFRIFTMDGRYGPTSAMLMTMSVVVFMVGLVSEQVAQLRYERTDQQRSAPQTQETVKEKTHEP</sequence>
<evidence type="ECO:0000256" key="1">
    <source>
        <dbReference type="SAM" id="MobiDB-lite"/>
    </source>
</evidence>
<organism evidence="4 5">
    <name type="scientific">Syntrophus gentianae</name>
    <dbReference type="NCBI Taxonomy" id="43775"/>
    <lineage>
        <taxon>Bacteria</taxon>
        <taxon>Pseudomonadati</taxon>
        <taxon>Thermodesulfobacteriota</taxon>
        <taxon>Syntrophia</taxon>
        <taxon>Syntrophales</taxon>
        <taxon>Syntrophaceae</taxon>
        <taxon>Syntrophus</taxon>
    </lineage>
</organism>
<evidence type="ECO:0000313" key="4">
    <source>
        <dbReference type="EMBL" id="SEM17913.1"/>
    </source>
</evidence>
<evidence type="ECO:0000259" key="3">
    <source>
        <dbReference type="Pfam" id="PF00535"/>
    </source>
</evidence>
<dbReference type="InterPro" id="IPR029044">
    <property type="entry name" value="Nucleotide-diphossugar_trans"/>
</dbReference>
<keyword evidence="2" id="KW-0812">Transmembrane</keyword>
<feature type="region of interest" description="Disordered" evidence="1">
    <location>
        <begin position="291"/>
        <end position="312"/>
    </location>
</feature>
<dbReference type="PANTHER" id="PTHR48090">
    <property type="entry name" value="UNDECAPRENYL-PHOSPHATE 4-DEOXY-4-FORMAMIDO-L-ARABINOSE TRANSFERASE-RELATED"/>
    <property type="match status" value="1"/>
</dbReference>
<keyword evidence="5" id="KW-1185">Reference proteome</keyword>
<proteinExistence type="predicted"/>
<dbReference type="InterPro" id="IPR050256">
    <property type="entry name" value="Glycosyltransferase_2"/>
</dbReference>
<evidence type="ECO:0000313" key="5">
    <source>
        <dbReference type="Proteomes" id="UP000198744"/>
    </source>
</evidence>
<dbReference type="Proteomes" id="UP000198744">
    <property type="component" value="Unassembled WGS sequence"/>
</dbReference>